<dbReference type="Proteomes" id="UP001165960">
    <property type="component" value="Unassembled WGS sequence"/>
</dbReference>
<keyword evidence="2" id="KW-1185">Reference proteome</keyword>
<dbReference type="EMBL" id="QTSX02002925">
    <property type="protein sequence ID" value="KAJ9073193.1"/>
    <property type="molecule type" value="Genomic_DNA"/>
</dbReference>
<evidence type="ECO:0000313" key="2">
    <source>
        <dbReference type="Proteomes" id="UP001165960"/>
    </source>
</evidence>
<protein>
    <submittedName>
        <fullName evidence="1">Uncharacterized protein</fullName>
    </submittedName>
</protein>
<sequence length="89" mass="9702">MKPPLTPKLMLMSTSKLPLDSSNKLFGIVYITLPGVIDTIILTSDQWSCTDPMVSSAHSIPEKDRPAAQDWFPDTSAVSWPAFCTSSTS</sequence>
<proteinExistence type="predicted"/>
<gene>
    <name evidence="1" type="ORF">DSO57_1019087</name>
</gene>
<name>A0ACC2TEV4_9FUNG</name>
<reference evidence="1" key="1">
    <citation type="submission" date="2022-04" db="EMBL/GenBank/DDBJ databases">
        <title>Genome of the entomopathogenic fungus Entomophthora muscae.</title>
        <authorList>
            <person name="Elya C."/>
            <person name="Lovett B.R."/>
            <person name="Lee E."/>
            <person name="Macias A.M."/>
            <person name="Hajek A.E."/>
            <person name="De Bivort B.L."/>
            <person name="Kasson M.T."/>
            <person name="De Fine Licht H.H."/>
            <person name="Stajich J.E."/>
        </authorList>
    </citation>
    <scope>NUCLEOTIDE SEQUENCE</scope>
    <source>
        <strain evidence="1">Berkeley</strain>
    </source>
</reference>
<comment type="caution">
    <text evidence="1">The sequence shown here is derived from an EMBL/GenBank/DDBJ whole genome shotgun (WGS) entry which is preliminary data.</text>
</comment>
<accession>A0ACC2TEV4</accession>
<organism evidence="1 2">
    <name type="scientific">Entomophthora muscae</name>
    <dbReference type="NCBI Taxonomy" id="34485"/>
    <lineage>
        <taxon>Eukaryota</taxon>
        <taxon>Fungi</taxon>
        <taxon>Fungi incertae sedis</taxon>
        <taxon>Zoopagomycota</taxon>
        <taxon>Entomophthoromycotina</taxon>
        <taxon>Entomophthoromycetes</taxon>
        <taxon>Entomophthorales</taxon>
        <taxon>Entomophthoraceae</taxon>
        <taxon>Entomophthora</taxon>
    </lineage>
</organism>
<evidence type="ECO:0000313" key="1">
    <source>
        <dbReference type="EMBL" id="KAJ9073193.1"/>
    </source>
</evidence>